<dbReference type="AlphaFoldDB" id="A0A974P267"/>
<proteinExistence type="predicted"/>
<accession>A0A974P267</accession>
<reference evidence="1" key="1">
    <citation type="submission" date="2021-01" db="EMBL/GenBank/DDBJ databases">
        <title>Genome sequence of Phenylobacterium sp. 20VBR1 isolated from a valley glaceir, Ny-Alesund, Svalbard.</title>
        <authorList>
            <person name="Thomas F.A."/>
            <person name="Krishnan K.P."/>
            <person name="Sinha R.K."/>
        </authorList>
    </citation>
    <scope>NUCLEOTIDE SEQUENCE</scope>
    <source>
        <strain evidence="1">20VBR1</strain>
    </source>
</reference>
<name>A0A974P267_9CAUL</name>
<gene>
    <name evidence="1" type="ORF">JKL49_24715</name>
</gene>
<sequence>MTGRRDVDGTVCPAEAALKAGNRDEGIRLTAEELTRDPDAPARVYQNFTAMLIRHQMYEQAEHWAQLATDRYPATWTCGTSWASPCAGWAVTPTA</sequence>
<protein>
    <submittedName>
        <fullName evidence="1">Uncharacterized protein</fullName>
    </submittedName>
</protein>
<organism evidence="1">
    <name type="scientific">Phenylobacterium glaciei</name>
    <dbReference type="NCBI Taxonomy" id="2803784"/>
    <lineage>
        <taxon>Bacteria</taxon>
        <taxon>Pseudomonadati</taxon>
        <taxon>Pseudomonadota</taxon>
        <taxon>Alphaproteobacteria</taxon>
        <taxon>Caulobacterales</taxon>
        <taxon>Caulobacteraceae</taxon>
        <taxon>Phenylobacterium</taxon>
    </lineage>
</organism>
<evidence type="ECO:0000313" key="1">
    <source>
        <dbReference type="EMBL" id="QQZ49871.1"/>
    </source>
</evidence>
<dbReference type="EMBL" id="CP068570">
    <property type="protein sequence ID" value="QQZ49871.1"/>
    <property type="molecule type" value="Genomic_DNA"/>
</dbReference>